<gene>
    <name evidence="1" type="ORF">dnl_13220</name>
</gene>
<accession>A0A975B5A6</accession>
<dbReference type="Proteomes" id="UP000663720">
    <property type="component" value="Chromosome"/>
</dbReference>
<dbReference type="AlphaFoldDB" id="A0A975B5A6"/>
<keyword evidence="2" id="KW-1185">Reference proteome</keyword>
<evidence type="ECO:0000313" key="1">
    <source>
        <dbReference type="EMBL" id="QTA79073.1"/>
    </source>
</evidence>
<name>A0A975B5A6_9BACT</name>
<evidence type="ECO:0000313" key="2">
    <source>
        <dbReference type="Proteomes" id="UP000663720"/>
    </source>
</evidence>
<dbReference type="EMBL" id="CP061799">
    <property type="protein sequence ID" value="QTA79073.1"/>
    <property type="molecule type" value="Genomic_DNA"/>
</dbReference>
<sequence length="42" mass="5119">MFPCLHGNKIFPIPSISCFFPDLPFNYQFYLYPKKKLTRYNE</sequence>
<dbReference type="KEGG" id="dli:dnl_13220"/>
<protein>
    <submittedName>
        <fullName evidence="1">Uncharacterized protein</fullName>
    </submittedName>
</protein>
<reference evidence="1" key="1">
    <citation type="journal article" date="2021" name="Microb. Physiol.">
        <title>Proteogenomic Insights into the Physiology of Marine, Sulfate-Reducing, Filamentous Desulfonema limicola and Desulfonema magnum.</title>
        <authorList>
            <person name="Schnaars V."/>
            <person name="Wohlbrand L."/>
            <person name="Scheve S."/>
            <person name="Hinrichs C."/>
            <person name="Reinhardt R."/>
            <person name="Rabus R."/>
        </authorList>
    </citation>
    <scope>NUCLEOTIDE SEQUENCE</scope>
    <source>
        <strain evidence="1">5ac10</strain>
    </source>
</reference>
<organism evidence="1 2">
    <name type="scientific">Desulfonema limicola</name>
    <dbReference type="NCBI Taxonomy" id="45656"/>
    <lineage>
        <taxon>Bacteria</taxon>
        <taxon>Pseudomonadati</taxon>
        <taxon>Thermodesulfobacteriota</taxon>
        <taxon>Desulfobacteria</taxon>
        <taxon>Desulfobacterales</taxon>
        <taxon>Desulfococcaceae</taxon>
        <taxon>Desulfonema</taxon>
    </lineage>
</organism>
<proteinExistence type="predicted"/>